<feature type="compositionally biased region" description="Basic and acidic residues" evidence="1">
    <location>
        <begin position="170"/>
        <end position="189"/>
    </location>
</feature>
<reference evidence="3" key="1">
    <citation type="submission" date="2017-01" db="EMBL/GenBank/DDBJ databases">
        <title>Comparative genomics of anhydrobiosis in the tardigrade Hypsibius dujardini.</title>
        <authorList>
            <person name="Yoshida Y."/>
            <person name="Koutsovoulos G."/>
            <person name="Laetsch D."/>
            <person name="Stevens L."/>
            <person name="Kumar S."/>
            <person name="Horikawa D."/>
            <person name="Ishino K."/>
            <person name="Komine S."/>
            <person name="Tomita M."/>
            <person name="Blaxter M."/>
            <person name="Arakawa K."/>
        </authorList>
    </citation>
    <scope>NUCLEOTIDE SEQUENCE [LARGE SCALE GENOMIC DNA]</scope>
    <source>
        <strain evidence="3">Z151</strain>
    </source>
</reference>
<gene>
    <name evidence="2" type="ORF">BV898_11364</name>
</gene>
<proteinExistence type="predicted"/>
<comment type="caution">
    <text evidence="2">The sequence shown here is derived from an EMBL/GenBank/DDBJ whole genome shotgun (WGS) entry which is preliminary data.</text>
</comment>
<organism evidence="2 3">
    <name type="scientific">Hypsibius exemplaris</name>
    <name type="common">Freshwater tardigrade</name>
    <dbReference type="NCBI Taxonomy" id="2072580"/>
    <lineage>
        <taxon>Eukaryota</taxon>
        <taxon>Metazoa</taxon>
        <taxon>Ecdysozoa</taxon>
        <taxon>Tardigrada</taxon>
        <taxon>Eutardigrada</taxon>
        <taxon>Parachela</taxon>
        <taxon>Hypsibioidea</taxon>
        <taxon>Hypsibiidae</taxon>
        <taxon>Hypsibius</taxon>
    </lineage>
</organism>
<name>A0A1W0WGQ4_HYPEX</name>
<keyword evidence="3" id="KW-1185">Reference proteome</keyword>
<feature type="region of interest" description="Disordered" evidence="1">
    <location>
        <begin position="170"/>
        <end position="197"/>
    </location>
</feature>
<sequence length="197" mass="22579">MPDANVVEDVSLTFEAKSSYDPILDNLRFGRRYQIDHPETMYAALLNAIQENMYYPLPGWKATDAAFLLYLQQTYKTSLEDHQFKCLFRDAWMKVEKDRSENGEEVDGQRCSIGQLSATSPPNLARVERVSKGRCTNCPNQHRREVGMVTMLGRRLCSACRQSYLRNKILRDPSRDRPSRPRTQSKELDAAAPNASD</sequence>
<evidence type="ECO:0000313" key="2">
    <source>
        <dbReference type="EMBL" id="OQV14386.1"/>
    </source>
</evidence>
<accession>A0A1W0WGQ4</accession>
<dbReference type="EMBL" id="MTYJ01000105">
    <property type="protein sequence ID" value="OQV14386.1"/>
    <property type="molecule type" value="Genomic_DNA"/>
</dbReference>
<dbReference type="AlphaFoldDB" id="A0A1W0WGQ4"/>
<dbReference type="Proteomes" id="UP000192578">
    <property type="component" value="Unassembled WGS sequence"/>
</dbReference>
<evidence type="ECO:0000313" key="3">
    <source>
        <dbReference type="Proteomes" id="UP000192578"/>
    </source>
</evidence>
<protein>
    <submittedName>
        <fullName evidence="2">Uncharacterized protein</fullName>
    </submittedName>
</protein>
<evidence type="ECO:0000256" key="1">
    <source>
        <dbReference type="SAM" id="MobiDB-lite"/>
    </source>
</evidence>